<evidence type="ECO:0000259" key="4">
    <source>
        <dbReference type="Pfam" id="PF03486"/>
    </source>
</evidence>
<dbReference type="InterPro" id="IPR023166">
    <property type="entry name" value="BaiN-like_dom_sf"/>
</dbReference>
<accession>A0ABS8BMM8</accession>
<sequence>MPKKKSTATPSIAIIGGGPAGLMAAEVIAAAGYSVELFDAMPSVGRKFLLAGVGGMNITHAEDSALFLGRYGAASQDLAPMLAPFDANALTSWVHELGIETFIGSSGRVFPKEMKAAPLLRAWLARLKASGVKFHVRHRWLGWDQNQALRFANPEGEVQRTFDAVVLALGGGSWAKLGSDGAWVPLLAEQGVDIAPLKPANCGFDVAWSAHLSEKFAGSPLKSVAAATRPHDAKKVGEFVLTAGGVEGSLVYALSSQLRDDIAEHGSATLWLDLVPQKSLARVTEELSLPRGADSMANHLRRKLGIEGVKAGLLREFVSKEDFMQPAKLAAAIKSLAITLVAPRPIDEAISSAGGVMFAGLDDNLMLKPAPGVFCAGEMLDWEAPTGGYLLTACFCSGRAAGLGVINYLQSAPATQAKKAAVSPTEGKVAKPKVAVAIADEALPVKAKRASKAKVDAVASIVDAAEAPKKRAAKAISVASSELEVAPVKAKRSPKVAEVAVADEVAAAVVPAKAKRSTKVAAVAVADEVAAAVVPAKAKRSRKVAEVAVADEAAAAVVPAKAKRARKPSQE</sequence>
<keyword evidence="3" id="KW-0274">FAD</keyword>
<reference evidence="6 7" key="1">
    <citation type="submission" date="2021-10" db="EMBL/GenBank/DDBJ databases">
        <authorList>
            <person name="Chen M."/>
        </authorList>
    </citation>
    <scope>NUCLEOTIDE SEQUENCE [LARGE SCALE GENOMIC DNA]</scope>
    <source>
        <strain evidence="6 7">H3-26</strain>
    </source>
</reference>
<feature type="domain" description="RsdA/BaiN/AoA(So)-like Rossmann fold-like" evidence="4">
    <location>
        <begin position="11"/>
        <end position="402"/>
    </location>
</feature>
<evidence type="ECO:0000256" key="3">
    <source>
        <dbReference type="ARBA" id="ARBA00022827"/>
    </source>
</evidence>
<dbReference type="Pfam" id="PF03486">
    <property type="entry name" value="HI0933_like"/>
    <property type="match status" value="1"/>
</dbReference>
<gene>
    <name evidence="6" type="ORF">LG219_11990</name>
</gene>
<dbReference type="SUPFAM" id="SSF160996">
    <property type="entry name" value="HI0933 insert domain-like"/>
    <property type="match status" value="1"/>
</dbReference>
<dbReference type="InterPro" id="IPR057661">
    <property type="entry name" value="RsdA/BaiN/AoA(So)_Rossmann"/>
</dbReference>
<dbReference type="NCBIfam" id="TIGR00275">
    <property type="entry name" value="aminoacetone oxidase family FAD-binding enzyme"/>
    <property type="match status" value="1"/>
</dbReference>
<evidence type="ECO:0000256" key="1">
    <source>
        <dbReference type="ARBA" id="ARBA00001974"/>
    </source>
</evidence>
<dbReference type="SUPFAM" id="SSF51905">
    <property type="entry name" value="FAD/NAD(P)-binding domain"/>
    <property type="match status" value="1"/>
</dbReference>
<dbReference type="Gene3D" id="3.50.50.60">
    <property type="entry name" value="FAD/NAD(P)-binding domain"/>
    <property type="match status" value="1"/>
</dbReference>
<dbReference type="PANTHER" id="PTHR42887">
    <property type="entry name" value="OS12G0638800 PROTEIN"/>
    <property type="match status" value="1"/>
</dbReference>
<comment type="caution">
    <text evidence="6">The sequence shown here is derived from an EMBL/GenBank/DDBJ whole genome shotgun (WGS) entry which is preliminary data.</text>
</comment>
<evidence type="ECO:0000313" key="7">
    <source>
        <dbReference type="Proteomes" id="UP001198034"/>
    </source>
</evidence>
<dbReference type="RefSeq" id="WP_226764719.1">
    <property type="nucleotide sequence ID" value="NZ_JAJAWG010000008.1"/>
</dbReference>
<dbReference type="InterPro" id="IPR004792">
    <property type="entry name" value="BaiN-like"/>
</dbReference>
<dbReference type="EMBL" id="JAJAWG010000008">
    <property type="protein sequence ID" value="MCB5196989.1"/>
    <property type="molecule type" value="Genomic_DNA"/>
</dbReference>
<dbReference type="NCBIfam" id="TIGR03862">
    <property type="entry name" value="flavo_PP4765"/>
    <property type="match status" value="1"/>
</dbReference>
<keyword evidence="2" id="KW-0285">Flavoprotein</keyword>
<keyword evidence="7" id="KW-1185">Reference proteome</keyword>
<dbReference type="InterPro" id="IPR055178">
    <property type="entry name" value="RsdA/BaiN/AoA(So)-like_dom"/>
</dbReference>
<dbReference type="InterPro" id="IPR036188">
    <property type="entry name" value="FAD/NAD-bd_sf"/>
</dbReference>
<evidence type="ECO:0000259" key="5">
    <source>
        <dbReference type="Pfam" id="PF22780"/>
    </source>
</evidence>
<evidence type="ECO:0000256" key="2">
    <source>
        <dbReference type="ARBA" id="ARBA00022630"/>
    </source>
</evidence>
<protein>
    <submittedName>
        <fullName evidence="6">TIGR03862 family flavoprotein</fullName>
    </submittedName>
</protein>
<proteinExistence type="predicted"/>
<organism evidence="6 7">
    <name type="scientific">Deefgea salmonis</name>
    <dbReference type="NCBI Taxonomy" id="2875502"/>
    <lineage>
        <taxon>Bacteria</taxon>
        <taxon>Pseudomonadati</taxon>
        <taxon>Pseudomonadota</taxon>
        <taxon>Betaproteobacteria</taxon>
        <taxon>Neisseriales</taxon>
        <taxon>Chitinibacteraceae</taxon>
        <taxon>Deefgea</taxon>
    </lineage>
</organism>
<comment type="cofactor">
    <cofactor evidence="1">
        <name>FAD</name>
        <dbReference type="ChEBI" id="CHEBI:57692"/>
    </cofactor>
</comment>
<feature type="domain" description="RsdA/BaiN/AoA(So)-like insert" evidence="5">
    <location>
        <begin position="198"/>
        <end position="351"/>
    </location>
</feature>
<dbReference type="Gene3D" id="1.10.8.260">
    <property type="entry name" value="HI0933 insert domain-like"/>
    <property type="match status" value="1"/>
</dbReference>
<dbReference type="Proteomes" id="UP001198034">
    <property type="component" value="Unassembled WGS sequence"/>
</dbReference>
<name>A0ABS8BMM8_9NEIS</name>
<dbReference type="Pfam" id="PF22780">
    <property type="entry name" value="HI0933_like_1st"/>
    <property type="match status" value="1"/>
</dbReference>
<dbReference type="PANTHER" id="PTHR42887:SF1">
    <property type="entry name" value="BLR3961 PROTEIN"/>
    <property type="match status" value="1"/>
</dbReference>
<evidence type="ECO:0000313" key="6">
    <source>
        <dbReference type="EMBL" id="MCB5196989.1"/>
    </source>
</evidence>
<dbReference type="Gene3D" id="2.40.30.10">
    <property type="entry name" value="Translation factors"/>
    <property type="match status" value="1"/>
</dbReference>
<dbReference type="InterPro" id="IPR022460">
    <property type="entry name" value="Flavoprotein_PP4765"/>
</dbReference>